<evidence type="ECO:0000313" key="3">
    <source>
        <dbReference type="EMBL" id="PKA64192.1"/>
    </source>
</evidence>
<gene>
    <name evidence="3" type="primary">PLA2</name>
    <name evidence="3" type="ORF">AXF42_Ash005205</name>
</gene>
<dbReference type="PROSITE" id="PS50102">
    <property type="entry name" value="RRM"/>
    <property type="match status" value="1"/>
</dbReference>
<proteinExistence type="predicted"/>
<keyword evidence="1" id="KW-0694">RNA-binding</keyword>
<protein>
    <submittedName>
        <fullName evidence="3">Protein terminal ear1 like</fullName>
    </submittedName>
</protein>
<dbReference type="Gene3D" id="3.30.70.330">
    <property type="match status" value="1"/>
</dbReference>
<dbReference type="InterPro" id="IPR000504">
    <property type="entry name" value="RRM_dom"/>
</dbReference>
<evidence type="ECO:0000259" key="2">
    <source>
        <dbReference type="PROSITE" id="PS50102"/>
    </source>
</evidence>
<dbReference type="InterPro" id="IPR012677">
    <property type="entry name" value="Nucleotide-bd_a/b_plait_sf"/>
</dbReference>
<dbReference type="GO" id="GO:0003723">
    <property type="term" value="F:RNA binding"/>
    <property type="evidence" value="ECO:0007669"/>
    <property type="project" value="UniProtKB-UniRule"/>
</dbReference>
<sequence>MIKNIPNKFSKKQLLELLDSHCFRENQKIQELVASPAEKTLSSEFDFLYLPMDFTSGNNLGYAFVNFSTAEAARRLHRELHSKPWNSFGSRKVCEITYAKIQGLARLLRHFRSSIFTCSSADYLPVFFKPSRDGVRRPSGQLIGTLVDRQYA</sequence>
<keyword evidence="4" id="KW-1185">Reference proteome</keyword>
<dbReference type="EMBL" id="KZ451906">
    <property type="protein sequence ID" value="PKA64192.1"/>
    <property type="molecule type" value="Genomic_DNA"/>
</dbReference>
<dbReference type="SUPFAM" id="SSF54928">
    <property type="entry name" value="RNA-binding domain, RBD"/>
    <property type="match status" value="1"/>
</dbReference>
<dbReference type="Pfam" id="PF04059">
    <property type="entry name" value="RRM_2"/>
    <property type="match status" value="1"/>
</dbReference>
<name>A0A2I0B8R5_9ASPA</name>
<dbReference type="InterPro" id="IPR035979">
    <property type="entry name" value="RBD_domain_sf"/>
</dbReference>
<accession>A0A2I0B8R5</accession>
<dbReference type="OrthoDB" id="417481at2759"/>
<evidence type="ECO:0000313" key="4">
    <source>
        <dbReference type="Proteomes" id="UP000236161"/>
    </source>
</evidence>
<evidence type="ECO:0000256" key="1">
    <source>
        <dbReference type="PROSITE-ProRule" id="PRU00176"/>
    </source>
</evidence>
<feature type="domain" description="RRM" evidence="2">
    <location>
        <begin position="1"/>
        <end position="101"/>
    </location>
</feature>
<dbReference type="Proteomes" id="UP000236161">
    <property type="component" value="Unassembled WGS sequence"/>
</dbReference>
<dbReference type="AlphaFoldDB" id="A0A2I0B8R5"/>
<organism evidence="3 4">
    <name type="scientific">Apostasia shenzhenica</name>
    <dbReference type="NCBI Taxonomy" id="1088818"/>
    <lineage>
        <taxon>Eukaryota</taxon>
        <taxon>Viridiplantae</taxon>
        <taxon>Streptophyta</taxon>
        <taxon>Embryophyta</taxon>
        <taxon>Tracheophyta</taxon>
        <taxon>Spermatophyta</taxon>
        <taxon>Magnoliopsida</taxon>
        <taxon>Liliopsida</taxon>
        <taxon>Asparagales</taxon>
        <taxon>Orchidaceae</taxon>
        <taxon>Apostasioideae</taxon>
        <taxon>Apostasia</taxon>
    </lineage>
</organism>
<dbReference type="InterPro" id="IPR007201">
    <property type="entry name" value="Mei2-like_Rrm_C"/>
</dbReference>
<reference evidence="3 4" key="1">
    <citation type="journal article" date="2017" name="Nature">
        <title>The Apostasia genome and the evolution of orchids.</title>
        <authorList>
            <person name="Zhang G.Q."/>
            <person name="Liu K.W."/>
            <person name="Li Z."/>
            <person name="Lohaus R."/>
            <person name="Hsiao Y.Y."/>
            <person name="Niu S.C."/>
            <person name="Wang J.Y."/>
            <person name="Lin Y.C."/>
            <person name="Xu Q."/>
            <person name="Chen L.J."/>
            <person name="Yoshida K."/>
            <person name="Fujiwara S."/>
            <person name="Wang Z.W."/>
            <person name="Zhang Y.Q."/>
            <person name="Mitsuda N."/>
            <person name="Wang M."/>
            <person name="Liu G.H."/>
            <person name="Pecoraro L."/>
            <person name="Huang H.X."/>
            <person name="Xiao X.J."/>
            <person name="Lin M."/>
            <person name="Wu X.Y."/>
            <person name="Wu W.L."/>
            <person name="Chen Y.Y."/>
            <person name="Chang S.B."/>
            <person name="Sakamoto S."/>
            <person name="Ohme-Takagi M."/>
            <person name="Yagi M."/>
            <person name="Zeng S.J."/>
            <person name="Shen C.Y."/>
            <person name="Yeh C.M."/>
            <person name="Luo Y.B."/>
            <person name="Tsai W.C."/>
            <person name="Van de Peer Y."/>
            <person name="Liu Z.J."/>
        </authorList>
    </citation>
    <scope>NUCLEOTIDE SEQUENCE [LARGE SCALE GENOMIC DNA]</scope>
    <source>
        <strain evidence="4">cv. Shenzhen</strain>
        <tissue evidence="3">Stem</tissue>
    </source>
</reference>